<dbReference type="InterPro" id="IPR006467">
    <property type="entry name" value="MiaB-like_bact"/>
</dbReference>
<dbReference type="GO" id="GO:0035598">
    <property type="term" value="F:tRNA (N(6)-L-threonylcarbamoyladenosine(37)-C(2))-methylthiotransferase activity"/>
    <property type="evidence" value="ECO:0007669"/>
    <property type="project" value="UniProtKB-EC"/>
</dbReference>
<dbReference type="EMBL" id="JACRSV010000003">
    <property type="protein sequence ID" value="MBC8560460.1"/>
    <property type="molecule type" value="Genomic_DNA"/>
</dbReference>
<feature type="domain" description="Radical SAM core" evidence="17">
    <location>
        <begin position="138"/>
        <end position="366"/>
    </location>
</feature>
<keyword evidence="7" id="KW-0949">S-adenosyl-L-methionine</keyword>
<dbReference type="FunFam" id="3.80.30.20:FF:000001">
    <property type="entry name" value="tRNA-2-methylthio-N(6)-dimethylallyladenosine synthase 2"/>
    <property type="match status" value="1"/>
</dbReference>
<dbReference type="PANTHER" id="PTHR11918">
    <property type="entry name" value="RADICAL SAM PROTEINS"/>
    <property type="match status" value="1"/>
</dbReference>
<dbReference type="SFLD" id="SFLDG01082">
    <property type="entry name" value="B12-binding_domain_containing"/>
    <property type="match status" value="1"/>
</dbReference>
<evidence type="ECO:0000256" key="3">
    <source>
        <dbReference type="ARBA" id="ARBA00013273"/>
    </source>
</evidence>
<evidence type="ECO:0000256" key="15">
    <source>
        <dbReference type="ARBA" id="ARBA00069898"/>
    </source>
</evidence>
<keyword evidence="5" id="KW-0963">Cytoplasm</keyword>
<name>A0A926I705_9FIRM</name>
<dbReference type="SMART" id="SM00729">
    <property type="entry name" value="Elp3"/>
    <property type="match status" value="1"/>
</dbReference>
<dbReference type="InterPro" id="IPR006638">
    <property type="entry name" value="Elp3/MiaA/NifB-like_rSAM"/>
</dbReference>
<evidence type="ECO:0000313" key="19">
    <source>
        <dbReference type="Proteomes" id="UP000610760"/>
    </source>
</evidence>
<evidence type="ECO:0000256" key="6">
    <source>
        <dbReference type="ARBA" id="ARBA00022679"/>
    </source>
</evidence>
<comment type="caution">
    <text evidence="18">The sequence shown here is derived from an EMBL/GenBank/DDBJ whole genome shotgun (WGS) entry which is preliminary data.</text>
</comment>
<dbReference type="Pfam" id="PF00919">
    <property type="entry name" value="UPF0004"/>
    <property type="match status" value="1"/>
</dbReference>
<gene>
    <name evidence="18" type="primary">mtaB</name>
    <name evidence="18" type="ORF">H8710_10340</name>
</gene>
<dbReference type="InterPro" id="IPR023404">
    <property type="entry name" value="rSAM_horseshoe"/>
</dbReference>
<evidence type="ECO:0000256" key="5">
    <source>
        <dbReference type="ARBA" id="ARBA00022490"/>
    </source>
</evidence>
<dbReference type="AlphaFoldDB" id="A0A926I705"/>
<dbReference type="Proteomes" id="UP000610760">
    <property type="component" value="Unassembled WGS sequence"/>
</dbReference>
<evidence type="ECO:0000256" key="11">
    <source>
        <dbReference type="ARBA" id="ARBA00023014"/>
    </source>
</evidence>
<evidence type="ECO:0000256" key="2">
    <source>
        <dbReference type="ARBA" id="ARBA00002399"/>
    </source>
</evidence>
<evidence type="ECO:0000256" key="10">
    <source>
        <dbReference type="ARBA" id="ARBA00023004"/>
    </source>
</evidence>
<dbReference type="NCBIfam" id="TIGR01579">
    <property type="entry name" value="MiaB-like-C"/>
    <property type="match status" value="1"/>
</dbReference>
<keyword evidence="4" id="KW-0004">4Fe-4S</keyword>
<evidence type="ECO:0000256" key="12">
    <source>
        <dbReference type="ARBA" id="ARBA00031213"/>
    </source>
</evidence>
<dbReference type="InterPro" id="IPR013848">
    <property type="entry name" value="Methylthiotransferase_N"/>
</dbReference>
<sequence>MRIAFATLGCKVNQYETENLTELFLRDGFDVVEPQEEADVYVVNSCTVTSSGDKKSRQLLRRLKKQNPAAKIALTGCFPQAFPDAAGQIPEADIITGSYNRKGLLQAVKKALATGERVIDITPHHRKEAFEEMSVRGLRGRTRAFMKIEDGCERYCSYCIIPTARGPIRSKPLEDIRTELMSLVENGYKEVVLVGINLSSYGKDLGLRLIDAVKLACSVEGLQRVRLGSLEPELLSDKDLAQMAELPHFCPQFHLSLQSGCDKTLKAMNRHYDCAEYRRIVNKIREVFQNPSITTDIMVGFPGETEEDFVESMAFAQEIGLAKTHVFAYSRREGTAAANRTDQVPKPVKEERSRRMIEATNRTRDAFLGSQIGKVEEVLLETTRDHLGYEGFTKNYTPIAVDCDDALCGSIIKVKITAVLGDRCVGVLI</sequence>
<dbReference type="InterPro" id="IPR020612">
    <property type="entry name" value="Methylthiotransferase_CS"/>
</dbReference>
<dbReference type="GO" id="GO:0051539">
    <property type="term" value="F:4 iron, 4 sulfur cluster binding"/>
    <property type="evidence" value="ECO:0007669"/>
    <property type="project" value="UniProtKB-KW"/>
</dbReference>
<dbReference type="Gene3D" id="3.40.50.12160">
    <property type="entry name" value="Methylthiotransferase, N-terminal domain"/>
    <property type="match status" value="1"/>
</dbReference>
<dbReference type="SUPFAM" id="SSF102114">
    <property type="entry name" value="Radical SAM enzymes"/>
    <property type="match status" value="1"/>
</dbReference>
<comment type="cofactor">
    <cofactor evidence="1">
        <name>[4Fe-4S] cluster</name>
        <dbReference type="ChEBI" id="CHEBI:49883"/>
    </cofactor>
</comment>
<evidence type="ECO:0000259" key="17">
    <source>
        <dbReference type="PROSITE" id="PS51918"/>
    </source>
</evidence>
<evidence type="ECO:0000256" key="13">
    <source>
        <dbReference type="ARBA" id="ARBA00051661"/>
    </source>
</evidence>
<evidence type="ECO:0000256" key="7">
    <source>
        <dbReference type="ARBA" id="ARBA00022691"/>
    </source>
</evidence>
<keyword evidence="9" id="KW-0479">Metal-binding</keyword>
<evidence type="ECO:0000256" key="9">
    <source>
        <dbReference type="ARBA" id="ARBA00022723"/>
    </source>
</evidence>
<dbReference type="InterPro" id="IPR038135">
    <property type="entry name" value="Methylthiotransferase_N_sf"/>
</dbReference>
<dbReference type="PROSITE" id="PS51449">
    <property type="entry name" value="MTTASE_N"/>
    <property type="match status" value="1"/>
</dbReference>
<dbReference type="RefSeq" id="WP_249295447.1">
    <property type="nucleotide sequence ID" value="NZ_JACRSV010000003.1"/>
</dbReference>
<reference evidence="18" key="1">
    <citation type="submission" date="2020-08" db="EMBL/GenBank/DDBJ databases">
        <title>Genome public.</title>
        <authorList>
            <person name="Liu C."/>
            <person name="Sun Q."/>
        </authorList>
    </citation>
    <scope>NUCLEOTIDE SEQUENCE</scope>
    <source>
        <strain evidence="18">NSJ-33</strain>
    </source>
</reference>
<evidence type="ECO:0000256" key="1">
    <source>
        <dbReference type="ARBA" id="ARBA00001966"/>
    </source>
</evidence>
<accession>A0A926I705</accession>
<evidence type="ECO:0000313" key="18">
    <source>
        <dbReference type="EMBL" id="MBC8560460.1"/>
    </source>
</evidence>
<dbReference type="InterPro" id="IPR005839">
    <property type="entry name" value="Methylthiotransferase"/>
</dbReference>
<dbReference type="PANTHER" id="PTHR11918:SF45">
    <property type="entry name" value="THREONYLCARBAMOYLADENOSINE TRNA METHYLTHIOTRANSFERASE"/>
    <property type="match status" value="1"/>
</dbReference>
<dbReference type="FunFam" id="3.40.50.12160:FF:000004">
    <property type="entry name" value="Threonylcarbamoyladenosine tRNA methylthiotransferase MtaB"/>
    <property type="match status" value="1"/>
</dbReference>
<organism evidence="18 19">
    <name type="scientific">Fumia xinanensis</name>
    <dbReference type="NCBI Taxonomy" id="2763659"/>
    <lineage>
        <taxon>Bacteria</taxon>
        <taxon>Bacillati</taxon>
        <taxon>Bacillota</taxon>
        <taxon>Clostridia</taxon>
        <taxon>Eubacteriales</taxon>
        <taxon>Oscillospiraceae</taxon>
        <taxon>Fumia</taxon>
    </lineage>
</organism>
<keyword evidence="6" id="KW-0808">Transferase</keyword>
<dbReference type="InterPro" id="IPR058240">
    <property type="entry name" value="rSAM_sf"/>
</dbReference>
<protein>
    <recommendedName>
        <fullName evidence="15">Threonylcarbamoyladenosine tRNA methylthiotransferase MtaB</fullName>
        <ecNumber evidence="3">2.8.4.5</ecNumber>
    </recommendedName>
    <alternativeName>
        <fullName evidence="12">tRNA-t(6)A37 methylthiotransferase</fullName>
    </alternativeName>
</protein>
<dbReference type="SFLD" id="SFLDG01061">
    <property type="entry name" value="methylthiotransferase"/>
    <property type="match status" value="1"/>
</dbReference>
<dbReference type="Pfam" id="PF04055">
    <property type="entry name" value="Radical_SAM"/>
    <property type="match status" value="1"/>
</dbReference>
<dbReference type="PROSITE" id="PS01278">
    <property type="entry name" value="MTTASE_RADICAL"/>
    <property type="match status" value="1"/>
</dbReference>
<dbReference type="EC" id="2.8.4.5" evidence="3"/>
<keyword evidence="10" id="KW-0408">Iron</keyword>
<evidence type="ECO:0000256" key="14">
    <source>
        <dbReference type="ARBA" id="ARBA00061574"/>
    </source>
</evidence>
<keyword evidence="8" id="KW-0819">tRNA processing</keyword>
<comment type="function">
    <text evidence="2">Catalyzes the methylthiolation of N6-threonylcarbamoyladenosine (t(6)A), leading to the formation of 2-methylthio-N6-threonylcarbamoyladenosine (ms(2)t(6)A) at position 37 in tRNAs that read codons beginning with adenine.</text>
</comment>
<comment type="catalytic activity">
    <reaction evidence="13">
        <text>N(6)-L-threonylcarbamoyladenosine(37) in tRNA + (sulfur carrier)-SH + AH2 + 2 S-adenosyl-L-methionine = 2-methylsulfanyl-N(6)-L-threonylcarbamoyladenosine(37) in tRNA + (sulfur carrier)-H + 5'-deoxyadenosine + L-methionine + A + S-adenosyl-L-homocysteine + 2 H(+)</text>
        <dbReference type="Rhea" id="RHEA:37075"/>
        <dbReference type="Rhea" id="RHEA-COMP:10163"/>
        <dbReference type="Rhea" id="RHEA-COMP:11092"/>
        <dbReference type="Rhea" id="RHEA-COMP:14737"/>
        <dbReference type="Rhea" id="RHEA-COMP:14739"/>
        <dbReference type="ChEBI" id="CHEBI:13193"/>
        <dbReference type="ChEBI" id="CHEBI:15378"/>
        <dbReference type="ChEBI" id="CHEBI:17319"/>
        <dbReference type="ChEBI" id="CHEBI:17499"/>
        <dbReference type="ChEBI" id="CHEBI:29917"/>
        <dbReference type="ChEBI" id="CHEBI:57844"/>
        <dbReference type="ChEBI" id="CHEBI:57856"/>
        <dbReference type="ChEBI" id="CHEBI:59789"/>
        <dbReference type="ChEBI" id="CHEBI:64428"/>
        <dbReference type="ChEBI" id="CHEBI:74418"/>
        <dbReference type="ChEBI" id="CHEBI:74420"/>
        <dbReference type="EC" id="2.8.4.5"/>
    </reaction>
</comment>
<dbReference type="PROSITE" id="PS51918">
    <property type="entry name" value="RADICAL_SAM"/>
    <property type="match status" value="1"/>
</dbReference>
<feature type="domain" description="MTTase N-terminal" evidence="16">
    <location>
        <begin position="1"/>
        <end position="113"/>
    </location>
</feature>
<proteinExistence type="inferred from homology"/>
<dbReference type="SFLD" id="SFLDS00029">
    <property type="entry name" value="Radical_SAM"/>
    <property type="match status" value="1"/>
</dbReference>
<dbReference type="NCBIfam" id="TIGR00089">
    <property type="entry name" value="MiaB/RimO family radical SAM methylthiotransferase"/>
    <property type="match status" value="1"/>
</dbReference>
<evidence type="ECO:0000256" key="8">
    <source>
        <dbReference type="ARBA" id="ARBA00022694"/>
    </source>
</evidence>
<dbReference type="Gene3D" id="3.80.30.20">
    <property type="entry name" value="tm_1862 like domain"/>
    <property type="match status" value="1"/>
</dbReference>
<dbReference type="GO" id="GO:0046872">
    <property type="term" value="F:metal ion binding"/>
    <property type="evidence" value="ECO:0007669"/>
    <property type="project" value="UniProtKB-KW"/>
</dbReference>
<dbReference type="InterPro" id="IPR007197">
    <property type="entry name" value="rSAM"/>
</dbReference>
<keyword evidence="19" id="KW-1185">Reference proteome</keyword>
<evidence type="ECO:0000256" key="4">
    <source>
        <dbReference type="ARBA" id="ARBA00022485"/>
    </source>
</evidence>
<evidence type="ECO:0000259" key="16">
    <source>
        <dbReference type="PROSITE" id="PS51449"/>
    </source>
</evidence>
<keyword evidence="11" id="KW-0411">Iron-sulfur</keyword>
<comment type="similarity">
    <text evidence="14">Belongs to the methylthiotransferase family. MtaB subfamily.</text>
</comment>